<evidence type="ECO:0000256" key="3">
    <source>
        <dbReference type="ARBA" id="ARBA00023125"/>
    </source>
</evidence>
<evidence type="ECO:0000256" key="6">
    <source>
        <dbReference type="SAM" id="MobiDB-lite"/>
    </source>
</evidence>
<organism evidence="8 9">
    <name type="scientific">Penstemon smallii</name>
    <dbReference type="NCBI Taxonomy" id="265156"/>
    <lineage>
        <taxon>Eukaryota</taxon>
        <taxon>Viridiplantae</taxon>
        <taxon>Streptophyta</taxon>
        <taxon>Embryophyta</taxon>
        <taxon>Tracheophyta</taxon>
        <taxon>Spermatophyta</taxon>
        <taxon>Magnoliopsida</taxon>
        <taxon>eudicotyledons</taxon>
        <taxon>Gunneridae</taxon>
        <taxon>Pentapetalae</taxon>
        <taxon>asterids</taxon>
        <taxon>lamiids</taxon>
        <taxon>Lamiales</taxon>
        <taxon>Plantaginaceae</taxon>
        <taxon>Cheloneae</taxon>
        <taxon>Penstemon</taxon>
    </lineage>
</organism>
<feature type="compositionally biased region" description="Polar residues" evidence="6">
    <location>
        <begin position="500"/>
        <end position="509"/>
    </location>
</feature>
<feature type="compositionally biased region" description="Pro residues" evidence="6">
    <location>
        <begin position="143"/>
        <end position="156"/>
    </location>
</feature>
<dbReference type="PROSITE" id="PS51369">
    <property type="entry name" value="TCP"/>
    <property type="match status" value="1"/>
</dbReference>
<keyword evidence="4" id="KW-0804">Transcription</keyword>
<proteinExistence type="predicted"/>
<feature type="compositionally biased region" description="Basic and acidic residues" evidence="6">
    <location>
        <begin position="168"/>
        <end position="181"/>
    </location>
</feature>
<feature type="compositionally biased region" description="Polar residues" evidence="6">
    <location>
        <begin position="182"/>
        <end position="201"/>
    </location>
</feature>
<feature type="domain" description="TCP" evidence="7">
    <location>
        <begin position="218"/>
        <end position="276"/>
    </location>
</feature>
<feature type="region of interest" description="Disordered" evidence="6">
    <location>
        <begin position="61"/>
        <end position="201"/>
    </location>
</feature>
<feature type="region of interest" description="Disordered" evidence="6">
    <location>
        <begin position="567"/>
        <end position="589"/>
    </location>
</feature>
<dbReference type="PANTHER" id="PTHR31072:SF276">
    <property type="entry name" value="SAP DOMAIN-CONTAINING PROTEIN"/>
    <property type="match status" value="1"/>
</dbReference>
<comment type="caution">
    <text evidence="8">The sequence shown here is derived from an EMBL/GenBank/DDBJ whole genome shotgun (WGS) entry which is preliminary data.</text>
</comment>
<feature type="compositionally biased region" description="Low complexity" evidence="6">
    <location>
        <begin position="437"/>
        <end position="446"/>
    </location>
</feature>
<evidence type="ECO:0000256" key="4">
    <source>
        <dbReference type="ARBA" id="ARBA00023163"/>
    </source>
</evidence>
<keyword evidence="3" id="KW-0238">DNA-binding</keyword>
<feature type="compositionally biased region" description="Low complexity" evidence="6">
    <location>
        <begin position="283"/>
        <end position="294"/>
    </location>
</feature>
<evidence type="ECO:0000256" key="5">
    <source>
        <dbReference type="ARBA" id="ARBA00023242"/>
    </source>
</evidence>
<dbReference type="AlphaFoldDB" id="A0ABD3S9R7"/>
<evidence type="ECO:0000256" key="1">
    <source>
        <dbReference type="ARBA" id="ARBA00004123"/>
    </source>
</evidence>
<accession>A0ABD3S9R7</accession>
<feature type="region of interest" description="Disordered" evidence="6">
    <location>
        <begin position="401"/>
        <end position="463"/>
    </location>
</feature>
<evidence type="ECO:0000259" key="7">
    <source>
        <dbReference type="PROSITE" id="PS51369"/>
    </source>
</evidence>
<dbReference type="Pfam" id="PF03634">
    <property type="entry name" value="TCP"/>
    <property type="match status" value="1"/>
</dbReference>
<dbReference type="GO" id="GO:0005634">
    <property type="term" value="C:nucleus"/>
    <property type="evidence" value="ECO:0007669"/>
    <property type="project" value="UniProtKB-SubCell"/>
</dbReference>
<keyword evidence="5" id="KW-0539">Nucleus</keyword>
<feature type="region of interest" description="Disordered" evidence="6">
    <location>
        <begin position="498"/>
        <end position="535"/>
    </location>
</feature>
<feature type="region of interest" description="Disordered" evidence="6">
    <location>
        <begin position="206"/>
        <end position="225"/>
    </location>
</feature>
<feature type="compositionally biased region" description="Low complexity" evidence="6">
    <location>
        <begin position="95"/>
        <end position="112"/>
    </location>
</feature>
<evidence type="ECO:0000256" key="2">
    <source>
        <dbReference type="ARBA" id="ARBA00023015"/>
    </source>
</evidence>
<feature type="compositionally biased region" description="Basic and acidic residues" evidence="6">
    <location>
        <begin position="116"/>
        <end position="127"/>
    </location>
</feature>
<reference evidence="8 9" key="1">
    <citation type="submission" date="2024-12" db="EMBL/GenBank/DDBJ databases">
        <title>The unique morphological basis and parallel evolutionary history of personate flowers in Penstemon.</title>
        <authorList>
            <person name="Depatie T.H."/>
            <person name="Wessinger C.A."/>
        </authorList>
    </citation>
    <scope>NUCLEOTIDE SEQUENCE [LARGE SCALE GENOMIC DNA]</scope>
    <source>
        <strain evidence="8">WTNN_2</strain>
        <tissue evidence="8">Leaf</tissue>
    </source>
</reference>
<protein>
    <recommendedName>
        <fullName evidence="7">TCP domain-containing protein</fullName>
    </recommendedName>
</protein>
<dbReference type="PANTHER" id="PTHR31072">
    <property type="entry name" value="TRANSCRIPTION FACTOR TCP4-RELATED"/>
    <property type="match status" value="1"/>
</dbReference>
<keyword evidence="2" id="KW-0805">Transcription regulation</keyword>
<dbReference type="GO" id="GO:0003677">
    <property type="term" value="F:DNA binding"/>
    <property type="evidence" value="ECO:0007669"/>
    <property type="project" value="UniProtKB-KW"/>
</dbReference>
<keyword evidence="9" id="KW-1185">Reference proteome</keyword>
<dbReference type="InterPro" id="IPR005333">
    <property type="entry name" value="Transcription_factor_TCP"/>
</dbReference>
<dbReference type="Proteomes" id="UP001634393">
    <property type="component" value="Unassembled WGS sequence"/>
</dbReference>
<dbReference type="InterPro" id="IPR017887">
    <property type="entry name" value="TF_TCP_subgr"/>
</dbReference>
<evidence type="ECO:0000313" key="9">
    <source>
        <dbReference type="Proteomes" id="UP001634393"/>
    </source>
</evidence>
<evidence type="ECO:0000313" key="8">
    <source>
        <dbReference type="EMBL" id="KAL3821237.1"/>
    </source>
</evidence>
<name>A0ABD3S9R7_9LAMI</name>
<dbReference type="EMBL" id="JBJXBP010000007">
    <property type="protein sequence ID" value="KAL3821237.1"/>
    <property type="molecule type" value="Genomic_DNA"/>
</dbReference>
<comment type="subcellular location">
    <subcellularLocation>
        <location evidence="1">Nucleus</location>
    </subcellularLocation>
</comment>
<sequence length="589" mass="65964">MRKILDITQWERSEIQFAVQSIEHIAHNQKLSKSEEKNNKKMEASDFAAETIAIKRILQNQKLEQQEKQKRSNYNKGLSLDPQKNHPHHFHHLYQNQNQNQNQDQTQITTPTSNHVAEEESQKHHQESSQNQLFHQSNHLFFHPPPPSPPPQPPAPPKKRSYLPSSTEHARLGDSKNKMGDSSHQQQNQSRLGVGLRNNSGGEIVEVQGGHIVRSTGRKDRHSKVCTAKGTRDRRVRLAAHTAIQFYDVQDRLGYDRPSKAVDWLIKKAKSSIDELAQLPAWTPTTSSATSNSTFQRTHQQHKHEEQEEQNQQQQLGSIGMNQDLVIGSNAQDSSFLPPSLDSDSIADTIKSFFPMGASAEANSSAMQFQSFQNPPDLMSRSSNHSQDLRLSLHSFQDPIFQSQNQNPTHHNDQSHSHVLLTGTPLGFDGTAGGGWQQEQHQQQHQRFAGWNSGGDSASGSVPTPGYFFNSPPMAMAPQPLLQQLLTHNHNHNQFFTQRGPLQSSNTPSVRAWMDPTSAGDHNSSQIQHQDHHHPSVMPIFPSHISGIGFSSGYGGFSGFHIPARIQGDEEEHDGYSDKPSSASSDSRH</sequence>
<gene>
    <name evidence="8" type="ORF">ACJIZ3_007142</name>
</gene>
<feature type="region of interest" description="Disordered" evidence="6">
    <location>
        <begin position="283"/>
        <end position="315"/>
    </location>
</feature>
<feature type="compositionally biased region" description="Low complexity" evidence="6">
    <location>
        <begin position="578"/>
        <end position="589"/>
    </location>
</feature>